<dbReference type="PaxDb" id="2903-EOD13192"/>
<dbReference type="HOGENOM" id="CLU_069265_0_0_1"/>
<dbReference type="CDD" id="cd05233">
    <property type="entry name" value="SDR_c"/>
    <property type="match status" value="1"/>
</dbReference>
<reference evidence="6" key="1">
    <citation type="journal article" date="2013" name="Nature">
        <title>Pan genome of the phytoplankton Emiliania underpins its global distribution.</title>
        <authorList>
            <person name="Read B.A."/>
            <person name="Kegel J."/>
            <person name="Klute M.J."/>
            <person name="Kuo A."/>
            <person name="Lefebvre S.C."/>
            <person name="Maumus F."/>
            <person name="Mayer C."/>
            <person name="Miller J."/>
            <person name="Monier A."/>
            <person name="Salamov A."/>
            <person name="Young J."/>
            <person name="Aguilar M."/>
            <person name="Claverie J.M."/>
            <person name="Frickenhaus S."/>
            <person name="Gonzalez K."/>
            <person name="Herman E.K."/>
            <person name="Lin Y.C."/>
            <person name="Napier J."/>
            <person name="Ogata H."/>
            <person name="Sarno A.F."/>
            <person name="Shmutz J."/>
            <person name="Schroeder D."/>
            <person name="de Vargas C."/>
            <person name="Verret F."/>
            <person name="von Dassow P."/>
            <person name="Valentin K."/>
            <person name="Van de Peer Y."/>
            <person name="Wheeler G."/>
            <person name="Dacks J.B."/>
            <person name="Delwiche C.F."/>
            <person name="Dyhrman S.T."/>
            <person name="Glockner G."/>
            <person name="John U."/>
            <person name="Richards T."/>
            <person name="Worden A.Z."/>
            <person name="Zhang X."/>
            <person name="Grigoriev I.V."/>
            <person name="Allen A.E."/>
            <person name="Bidle K."/>
            <person name="Borodovsky M."/>
            <person name="Bowler C."/>
            <person name="Brownlee C."/>
            <person name="Cock J.M."/>
            <person name="Elias M."/>
            <person name="Gladyshev V.N."/>
            <person name="Groth M."/>
            <person name="Guda C."/>
            <person name="Hadaegh A."/>
            <person name="Iglesias-Rodriguez M.D."/>
            <person name="Jenkins J."/>
            <person name="Jones B.M."/>
            <person name="Lawson T."/>
            <person name="Leese F."/>
            <person name="Lindquist E."/>
            <person name="Lobanov A."/>
            <person name="Lomsadze A."/>
            <person name="Malik S.B."/>
            <person name="Marsh M.E."/>
            <person name="Mackinder L."/>
            <person name="Mock T."/>
            <person name="Mueller-Roeber B."/>
            <person name="Pagarete A."/>
            <person name="Parker M."/>
            <person name="Probert I."/>
            <person name="Quesneville H."/>
            <person name="Raines C."/>
            <person name="Rensing S.A."/>
            <person name="Riano-Pachon D.M."/>
            <person name="Richier S."/>
            <person name="Rokitta S."/>
            <person name="Shiraiwa Y."/>
            <person name="Soanes D.M."/>
            <person name="van der Giezen M."/>
            <person name="Wahlund T.M."/>
            <person name="Williams B."/>
            <person name="Wilson W."/>
            <person name="Wolfe G."/>
            <person name="Wurch L.L."/>
        </authorList>
    </citation>
    <scope>NUCLEOTIDE SEQUENCE</scope>
</reference>
<dbReference type="GeneID" id="17259328"/>
<dbReference type="AlphaFoldDB" id="A0A0D3IPK7"/>
<dbReference type="eggNOG" id="KOG0725">
    <property type="taxonomic scope" value="Eukaryota"/>
</dbReference>
<feature type="region of interest" description="Disordered" evidence="3">
    <location>
        <begin position="243"/>
        <end position="268"/>
    </location>
</feature>
<evidence type="ECO:0000259" key="4">
    <source>
        <dbReference type="SMART" id="SM00822"/>
    </source>
</evidence>
<organism evidence="5 6">
    <name type="scientific">Emiliania huxleyi (strain CCMP1516)</name>
    <dbReference type="NCBI Taxonomy" id="280463"/>
    <lineage>
        <taxon>Eukaryota</taxon>
        <taxon>Haptista</taxon>
        <taxon>Haptophyta</taxon>
        <taxon>Prymnesiophyceae</taxon>
        <taxon>Isochrysidales</taxon>
        <taxon>Noelaerhabdaceae</taxon>
        <taxon>Emiliania</taxon>
    </lineage>
</organism>
<dbReference type="InterPro" id="IPR057326">
    <property type="entry name" value="KR_dom"/>
</dbReference>
<dbReference type="KEGG" id="ehx:EMIHUDRAFT_103969"/>
<feature type="compositionally biased region" description="Basic residues" evidence="3">
    <location>
        <begin position="324"/>
        <end position="345"/>
    </location>
</feature>
<dbReference type="PANTHER" id="PTHR42901:SF1">
    <property type="entry name" value="ALCOHOL DEHYDROGENASE"/>
    <property type="match status" value="1"/>
</dbReference>
<dbReference type="PANTHER" id="PTHR42901">
    <property type="entry name" value="ALCOHOL DEHYDROGENASE"/>
    <property type="match status" value="1"/>
</dbReference>
<dbReference type="SUPFAM" id="SSF51735">
    <property type="entry name" value="NAD(P)-binding Rossmann-fold domains"/>
    <property type="match status" value="1"/>
</dbReference>
<reference evidence="5" key="2">
    <citation type="submission" date="2024-10" db="UniProtKB">
        <authorList>
            <consortium name="EnsemblProtists"/>
        </authorList>
    </citation>
    <scope>IDENTIFICATION</scope>
</reference>
<dbReference type="Pfam" id="PF00106">
    <property type="entry name" value="adh_short"/>
    <property type="match status" value="1"/>
</dbReference>
<evidence type="ECO:0000256" key="3">
    <source>
        <dbReference type="SAM" id="MobiDB-lite"/>
    </source>
</evidence>
<accession>A0A0D3IPK7</accession>
<dbReference type="PRINTS" id="PR00081">
    <property type="entry name" value="GDHRDH"/>
</dbReference>
<name>A0A0D3IPK7_EMIH1</name>
<dbReference type="Gene3D" id="3.40.50.720">
    <property type="entry name" value="NAD(P)-binding Rossmann-like Domain"/>
    <property type="match status" value="1"/>
</dbReference>
<dbReference type="InterPro" id="IPR002347">
    <property type="entry name" value="SDR_fam"/>
</dbReference>
<evidence type="ECO:0000313" key="6">
    <source>
        <dbReference type="Proteomes" id="UP000013827"/>
    </source>
</evidence>
<dbReference type="InterPro" id="IPR036291">
    <property type="entry name" value="NAD(P)-bd_dom_sf"/>
</dbReference>
<proteinExistence type="inferred from homology"/>
<evidence type="ECO:0000313" key="5">
    <source>
        <dbReference type="EnsemblProtists" id="EOD13192"/>
    </source>
</evidence>
<feature type="region of interest" description="Disordered" evidence="3">
    <location>
        <begin position="310"/>
        <end position="345"/>
    </location>
</feature>
<dbReference type="RefSeq" id="XP_005765621.1">
    <property type="nucleotide sequence ID" value="XM_005765564.1"/>
</dbReference>
<keyword evidence="6" id="KW-1185">Reference proteome</keyword>
<comment type="similarity">
    <text evidence="1">Belongs to the short-chain dehydrogenases/reductases (SDR) family.</text>
</comment>
<dbReference type="EnsemblProtists" id="EOD13192">
    <property type="protein sequence ID" value="EOD13192"/>
    <property type="gene ID" value="EMIHUDRAFT_103969"/>
</dbReference>
<dbReference type="STRING" id="2903.R1BTX9"/>
<dbReference type="GO" id="GO:0016491">
    <property type="term" value="F:oxidoreductase activity"/>
    <property type="evidence" value="ECO:0007669"/>
    <property type="project" value="UniProtKB-KW"/>
</dbReference>
<feature type="domain" description="Ketoreductase" evidence="4">
    <location>
        <begin position="5"/>
        <end position="162"/>
    </location>
</feature>
<evidence type="ECO:0000256" key="2">
    <source>
        <dbReference type="ARBA" id="ARBA00023002"/>
    </source>
</evidence>
<sequence>MSDASWIVVTGGGTGIGRALVHHFSRTHRVLTCGRRPAVLRETQRSAPCPANVVTEACDISCADGRGALVAALPADAAVRLLVQNAAIGDPAPLGELAVEHFEAALRVNVVAPLALFQAFLPHLRRGEGRVLHLGTSVAFHPQRGTAVYGVTKMAFHRLYEQLNAEQARSLGLPHVRYFDEAFANGSTTPERELARCVEELLGKDAHAFSAREWRFSEWRKERLGQERGGQQPVGGSWSEWRTGAAEAEAQGGRSESAARNKRHRDAAEQQGTFDCPLCFKKYASKDGRNKHLRQGKCCAGEGEHAAAMEALGLGGGTSSGQKGKPKPRHSSTKKGQKNGSKRAR</sequence>
<dbReference type="Proteomes" id="UP000013827">
    <property type="component" value="Unassembled WGS sequence"/>
</dbReference>
<protein>
    <recommendedName>
        <fullName evidence="4">Ketoreductase domain-containing protein</fullName>
    </recommendedName>
</protein>
<keyword evidence="2" id="KW-0560">Oxidoreductase</keyword>
<dbReference type="SMART" id="SM00822">
    <property type="entry name" value="PKS_KR"/>
    <property type="match status" value="1"/>
</dbReference>
<evidence type="ECO:0000256" key="1">
    <source>
        <dbReference type="ARBA" id="ARBA00006484"/>
    </source>
</evidence>